<accession>A0A512RG89</accession>
<evidence type="ECO:0000259" key="7">
    <source>
        <dbReference type="Pfam" id="PF25967"/>
    </source>
</evidence>
<dbReference type="InterPro" id="IPR058625">
    <property type="entry name" value="MdtA-like_BSH"/>
</dbReference>
<reference evidence="8 9" key="1">
    <citation type="submission" date="2019-07" db="EMBL/GenBank/DDBJ databases">
        <title>Whole genome shotgun sequence of Chitinophaga cymbidii NBRC 109752.</title>
        <authorList>
            <person name="Hosoyama A."/>
            <person name="Uohara A."/>
            <person name="Ohji S."/>
            <person name="Ichikawa N."/>
        </authorList>
    </citation>
    <scope>NUCLEOTIDE SEQUENCE [LARGE SCALE GENOMIC DNA]</scope>
    <source>
        <strain evidence="8 9">NBRC 109752</strain>
    </source>
</reference>
<dbReference type="Pfam" id="PF25967">
    <property type="entry name" value="RND-MFP_C"/>
    <property type="match status" value="1"/>
</dbReference>
<dbReference type="PANTHER" id="PTHR30469">
    <property type="entry name" value="MULTIDRUG RESISTANCE PROTEIN MDTA"/>
    <property type="match status" value="1"/>
</dbReference>
<dbReference type="InterPro" id="IPR058627">
    <property type="entry name" value="MdtA-like_C"/>
</dbReference>
<keyword evidence="3" id="KW-0813">Transport</keyword>
<dbReference type="Gene3D" id="2.40.30.170">
    <property type="match status" value="1"/>
</dbReference>
<evidence type="ECO:0000256" key="4">
    <source>
        <dbReference type="SAM" id="Coils"/>
    </source>
</evidence>
<evidence type="ECO:0000256" key="3">
    <source>
        <dbReference type="ARBA" id="ARBA00022448"/>
    </source>
</evidence>
<evidence type="ECO:0000259" key="6">
    <source>
        <dbReference type="Pfam" id="PF25917"/>
    </source>
</evidence>
<name>A0A512RG89_9BACT</name>
<comment type="subcellular location">
    <subcellularLocation>
        <location evidence="1">Cell envelope</location>
    </subcellularLocation>
</comment>
<dbReference type="GO" id="GO:1990281">
    <property type="term" value="C:efflux pump complex"/>
    <property type="evidence" value="ECO:0007669"/>
    <property type="project" value="TreeGrafter"/>
</dbReference>
<keyword evidence="9" id="KW-1185">Reference proteome</keyword>
<comment type="similarity">
    <text evidence="2">Belongs to the membrane fusion protein (MFP) (TC 8.A.1) family.</text>
</comment>
<dbReference type="Gene3D" id="2.40.420.20">
    <property type="match status" value="1"/>
</dbReference>
<dbReference type="OrthoDB" id="9806939at2"/>
<dbReference type="SUPFAM" id="SSF111369">
    <property type="entry name" value="HlyD-like secretion proteins"/>
    <property type="match status" value="1"/>
</dbReference>
<dbReference type="NCBIfam" id="TIGR01730">
    <property type="entry name" value="RND_mfp"/>
    <property type="match status" value="1"/>
</dbReference>
<feature type="coiled-coil region" evidence="4">
    <location>
        <begin position="128"/>
        <end position="179"/>
    </location>
</feature>
<dbReference type="Pfam" id="PF25917">
    <property type="entry name" value="BSH_RND"/>
    <property type="match status" value="1"/>
</dbReference>
<dbReference type="EMBL" id="BKAU01000001">
    <property type="protein sequence ID" value="GEP94668.1"/>
    <property type="molecule type" value="Genomic_DNA"/>
</dbReference>
<feature type="signal peptide" evidence="5">
    <location>
        <begin position="1"/>
        <end position="19"/>
    </location>
</feature>
<comment type="caution">
    <text evidence="8">The sequence shown here is derived from an EMBL/GenBank/DDBJ whole genome shotgun (WGS) entry which is preliminary data.</text>
</comment>
<dbReference type="GO" id="GO:0015562">
    <property type="term" value="F:efflux transmembrane transporter activity"/>
    <property type="evidence" value="ECO:0007669"/>
    <property type="project" value="TreeGrafter"/>
</dbReference>
<keyword evidence="5" id="KW-0732">Signal</keyword>
<evidence type="ECO:0000313" key="8">
    <source>
        <dbReference type="EMBL" id="GEP94668.1"/>
    </source>
</evidence>
<sequence length="370" mass="40642">MTRKYFTLPLITLILAACGGGGGNNKAEQLQKLKQEKATLDQKISALEKELKSGDSSVKMKTVTIAPIEKTTFEHYIDIQGHVDARENVNVSAQQPGIIKAILVREGQQVSKGQTLAQLDNNVLQASIAELQTRIDLAKTLYQKQENLWKQQIGSEVQFLNAKNQYESLLRNKKTMEEQAELSRIVSPISGTVDAVIAKLGDNAAPGSPAFRVVNSTNLRVVANIAESFGGRVKTGDEVIVSFPDINKEIRTRIGFASKVIDPLSRTINVEIPLKADRSIRPNMIALLRIVDYKANDAIVVPVSVVQYSMGKPYVLTVKGQGDKLQAVRKNIEIGRTYNDKAEVKSGLEAGERIITTGFQGLNNDDFVKL</sequence>
<dbReference type="AlphaFoldDB" id="A0A512RG89"/>
<dbReference type="PROSITE" id="PS51257">
    <property type="entry name" value="PROKAR_LIPOPROTEIN"/>
    <property type="match status" value="1"/>
</dbReference>
<gene>
    <name evidence="8" type="ORF">CCY01nite_09280</name>
</gene>
<feature type="domain" description="Multidrug resistance protein MdtA-like barrel-sandwich hybrid" evidence="6">
    <location>
        <begin position="88"/>
        <end position="214"/>
    </location>
</feature>
<proteinExistence type="inferred from homology"/>
<organism evidence="8 9">
    <name type="scientific">Chitinophaga cymbidii</name>
    <dbReference type="NCBI Taxonomy" id="1096750"/>
    <lineage>
        <taxon>Bacteria</taxon>
        <taxon>Pseudomonadati</taxon>
        <taxon>Bacteroidota</taxon>
        <taxon>Chitinophagia</taxon>
        <taxon>Chitinophagales</taxon>
        <taxon>Chitinophagaceae</taxon>
        <taxon>Chitinophaga</taxon>
    </lineage>
</organism>
<evidence type="ECO:0000256" key="5">
    <source>
        <dbReference type="SAM" id="SignalP"/>
    </source>
</evidence>
<feature type="chain" id="PRO_5022181833" evidence="5">
    <location>
        <begin position="20"/>
        <end position="370"/>
    </location>
</feature>
<dbReference type="PANTHER" id="PTHR30469:SF15">
    <property type="entry name" value="HLYD FAMILY OF SECRETION PROTEINS"/>
    <property type="match status" value="1"/>
</dbReference>
<dbReference type="Proteomes" id="UP000321436">
    <property type="component" value="Unassembled WGS sequence"/>
</dbReference>
<evidence type="ECO:0000313" key="9">
    <source>
        <dbReference type="Proteomes" id="UP000321436"/>
    </source>
</evidence>
<protein>
    <submittedName>
        <fullName evidence="8">RND transporter</fullName>
    </submittedName>
</protein>
<evidence type="ECO:0000256" key="1">
    <source>
        <dbReference type="ARBA" id="ARBA00004196"/>
    </source>
</evidence>
<feature type="coiled-coil region" evidence="4">
    <location>
        <begin position="23"/>
        <end position="50"/>
    </location>
</feature>
<evidence type="ECO:0000256" key="2">
    <source>
        <dbReference type="ARBA" id="ARBA00009477"/>
    </source>
</evidence>
<dbReference type="InterPro" id="IPR006143">
    <property type="entry name" value="RND_pump_MFP"/>
</dbReference>
<feature type="domain" description="Multidrug resistance protein MdtA-like C-terminal permuted SH3" evidence="7">
    <location>
        <begin position="297"/>
        <end position="360"/>
    </location>
</feature>
<dbReference type="RefSeq" id="WP_146858267.1">
    <property type="nucleotide sequence ID" value="NZ_BKAU01000001.1"/>
</dbReference>
<dbReference type="Gene3D" id="1.10.287.470">
    <property type="entry name" value="Helix hairpin bin"/>
    <property type="match status" value="1"/>
</dbReference>
<keyword evidence="4" id="KW-0175">Coiled coil</keyword>
<dbReference type="Gene3D" id="2.40.50.100">
    <property type="match status" value="1"/>
</dbReference>